<keyword evidence="1" id="KW-0521">NADP</keyword>
<evidence type="ECO:0000313" key="5">
    <source>
        <dbReference type="Proteomes" id="UP001597314"/>
    </source>
</evidence>
<dbReference type="Pfam" id="PF16924">
    <property type="entry name" value="DpaA_N"/>
    <property type="match status" value="1"/>
</dbReference>
<reference evidence="5" key="1">
    <citation type="journal article" date="2019" name="Int. J. Syst. Evol. Microbiol.">
        <title>The Global Catalogue of Microorganisms (GCM) 10K type strain sequencing project: providing services to taxonomists for standard genome sequencing and annotation.</title>
        <authorList>
            <consortium name="The Broad Institute Genomics Platform"/>
            <consortium name="The Broad Institute Genome Sequencing Center for Infectious Disease"/>
            <person name="Wu L."/>
            <person name="Ma J."/>
        </authorList>
    </citation>
    <scope>NUCLEOTIDE SEQUENCE [LARGE SCALE GENOMIC DNA]</scope>
    <source>
        <strain evidence="5">CGMCC 1.6774</strain>
    </source>
</reference>
<evidence type="ECO:0000259" key="2">
    <source>
        <dbReference type="Pfam" id="PF01488"/>
    </source>
</evidence>
<accession>A0ABW5AKE1</accession>
<dbReference type="Gene3D" id="3.40.50.720">
    <property type="entry name" value="NAD(P)-binding Rossmann-like Domain"/>
    <property type="match status" value="2"/>
</dbReference>
<keyword evidence="5" id="KW-1185">Reference proteome</keyword>
<evidence type="ECO:0000313" key="4">
    <source>
        <dbReference type="EMBL" id="MFD2183408.1"/>
    </source>
</evidence>
<dbReference type="Proteomes" id="UP001597314">
    <property type="component" value="Unassembled WGS sequence"/>
</dbReference>
<feature type="domain" description="Dipicolinate synthase subunit A N-terminal" evidence="3">
    <location>
        <begin position="11"/>
        <end position="126"/>
    </location>
</feature>
<dbReference type="RefSeq" id="WP_378478568.1">
    <property type="nucleotide sequence ID" value="NZ_JBHUIW010000017.1"/>
</dbReference>
<dbReference type="InterPro" id="IPR031629">
    <property type="entry name" value="DpaA_N"/>
</dbReference>
<evidence type="ECO:0000256" key="1">
    <source>
        <dbReference type="ARBA" id="ARBA00022857"/>
    </source>
</evidence>
<comment type="caution">
    <text evidence="4">The sequence shown here is derived from an EMBL/GenBank/DDBJ whole genome shotgun (WGS) entry which is preliminary data.</text>
</comment>
<protein>
    <submittedName>
        <fullName evidence="4">Dipicolinate synthase subunit DpsA</fullName>
    </submittedName>
</protein>
<feature type="domain" description="Quinate/shikimate 5-dehydrogenase/glutamyl-tRNA reductase" evidence="2">
    <location>
        <begin position="155"/>
        <end position="250"/>
    </location>
</feature>
<gene>
    <name evidence="4" type="ORF">ACFSOX_14720</name>
</gene>
<evidence type="ECO:0000259" key="3">
    <source>
        <dbReference type="Pfam" id="PF16924"/>
    </source>
</evidence>
<dbReference type="EMBL" id="JBHUIW010000017">
    <property type="protein sequence ID" value="MFD2183408.1"/>
    <property type="molecule type" value="Genomic_DNA"/>
</dbReference>
<name>A0ABW5AKE1_9BRAD</name>
<organism evidence="4 5">
    <name type="scientific">Rhodoplanes azumiensis</name>
    <dbReference type="NCBI Taxonomy" id="1897628"/>
    <lineage>
        <taxon>Bacteria</taxon>
        <taxon>Pseudomonadati</taxon>
        <taxon>Pseudomonadota</taxon>
        <taxon>Alphaproteobacteria</taxon>
        <taxon>Hyphomicrobiales</taxon>
        <taxon>Nitrobacteraceae</taxon>
        <taxon>Rhodoplanes</taxon>
    </lineage>
</organism>
<sequence>MAIIDWSKLVIGMLGGDRREQEIARLAAATGAEVRAHGFPWPAGGIPGVKRLDDPAAVLRGAKFALFPIPGIAPSGALFAPAAAAPIIPDRAMLAGMAPRAHIVLGWADANLKAHADALAIGLHEYEWDRALMLERTPAIIEGLLKIVIENTDTTIHNSEACVVGQGTIGTVLARYLVALGARTHVVARNPEQRAAAFVAGATAHGLEALPELAPRLDLVFSTVPSRVVGANVIGMLPDHALIVDLAAPPGGVDFETAKRLGRKAIWGRGLGSRAPVTVGASQWRGIRARIEKIIQDEH</sequence>
<proteinExistence type="predicted"/>
<dbReference type="Pfam" id="PF01488">
    <property type="entry name" value="Shikimate_DH"/>
    <property type="match status" value="1"/>
</dbReference>
<dbReference type="SUPFAM" id="SSF51735">
    <property type="entry name" value="NAD(P)-binding Rossmann-fold domains"/>
    <property type="match status" value="1"/>
</dbReference>
<dbReference type="InterPro" id="IPR036291">
    <property type="entry name" value="NAD(P)-bd_dom_sf"/>
</dbReference>
<dbReference type="InterPro" id="IPR006151">
    <property type="entry name" value="Shikm_DH/Glu-tRNA_Rdtase"/>
</dbReference>